<dbReference type="SMART" id="SM00388">
    <property type="entry name" value="HisKA"/>
    <property type="match status" value="1"/>
</dbReference>
<dbReference type="Pfam" id="PF02518">
    <property type="entry name" value="HATPase_c"/>
    <property type="match status" value="1"/>
</dbReference>
<keyword evidence="8" id="KW-0547">Nucleotide-binding</keyword>
<dbReference type="PRINTS" id="PR00344">
    <property type="entry name" value="BCTRLSENSOR"/>
</dbReference>
<comment type="caution">
    <text evidence="17">The sequence shown here is derived from an EMBL/GenBank/DDBJ whole genome shotgun (WGS) entry which is preliminary data.</text>
</comment>
<dbReference type="Pfam" id="PF00672">
    <property type="entry name" value="HAMP"/>
    <property type="match status" value="1"/>
</dbReference>
<dbReference type="PANTHER" id="PTHR43065:SF46">
    <property type="entry name" value="C4-DICARBOXYLATE TRANSPORT SENSOR PROTEIN DCTB"/>
    <property type="match status" value="1"/>
</dbReference>
<gene>
    <name evidence="17" type="ORF">U732_4329</name>
</gene>
<keyword evidence="10" id="KW-0067">ATP-binding</keyword>
<dbReference type="Proteomes" id="UP000031366">
    <property type="component" value="Unassembled WGS sequence"/>
</dbReference>
<feature type="domain" description="Histidine kinase" evidence="15">
    <location>
        <begin position="563"/>
        <end position="775"/>
    </location>
</feature>
<dbReference type="CDD" id="cd12912">
    <property type="entry name" value="PDC2_MCP_like"/>
    <property type="match status" value="1"/>
</dbReference>
<dbReference type="EC" id="2.7.13.3" evidence="3"/>
<evidence type="ECO:0000256" key="11">
    <source>
        <dbReference type="ARBA" id="ARBA00022989"/>
    </source>
</evidence>
<dbReference type="Gene3D" id="6.10.340.10">
    <property type="match status" value="1"/>
</dbReference>
<dbReference type="EMBL" id="AYSO01000006">
    <property type="protein sequence ID" value="KIE48502.1"/>
    <property type="molecule type" value="Genomic_DNA"/>
</dbReference>
<dbReference type="InterPro" id="IPR005467">
    <property type="entry name" value="His_kinase_dom"/>
</dbReference>
<dbReference type="STRING" id="29341.RSJ17_01130"/>
<dbReference type="InterPro" id="IPR029151">
    <property type="entry name" value="Sensor-like_sf"/>
</dbReference>
<dbReference type="SUPFAM" id="SSF103190">
    <property type="entry name" value="Sensory domain-like"/>
    <property type="match status" value="1"/>
</dbReference>
<evidence type="ECO:0000259" key="15">
    <source>
        <dbReference type="PROSITE" id="PS50109"/>
    </source>
</evidence>
<dbReference type="InterPro" id="IPR003594">
    <property type="entry name" value="HATPase_dom"/>
</dbReference>
<evidence type="ECO:0000256" key="12">
    <source>
        <dbReference type="ARBA" id="ARBA00023012"/>
    </source>
</evidence>
<dbReference type="AlphaFoldDB" id="A0A0C1R4Y9"/>
<evidence type="ECO:0000256" key="14">
    <source>
        <dbReference type="SAM" id="Phobius"/>
    </source>
</evidence>
<accession>A0A0C1R4Y9</accession>
<keyword evidence="5" id="KW-0597">Phosphoprotein</keyword>
<evidence type="ECO:0000256" key="1">
    <source>
        <dbReference type="ARBA" id="ARBA00000085"/>
    </source>
</evidence>
<dbReference type="CDD" id="cd06225">
    <property type="entry name" value="HAMP"/>
    <property type="match status" value="1"/>
</dbReference>
<keyword evidence="11 14" id="KW-1133">Transmembrane helix</keyword>
<evidence type="ECO:0000259" key="16">
    <source>
        <dbReference type="PROSITE" id="PS50885"/>
    </source>
</evidence>
<sequence length="781" mass="88858">MRKSLVIKIISFFLLICIVPFTLFTLFFVQESRTMEEKNMKENLGALAKEKADVISKDLDQVEREVENLSQWTEYILNERHSGKSIPDHYSFDSRGVLERQINKETSLSAISNVYVPNNTEFTEEIINDLINTEKLDNVFKKIKESNFSIEYIYMVSNNGFIRVYPYLSNLTFSPDHDQRKDPFYTLAAQENNNKSKTIWTKPYYDYGGKGWVITCSHPIYINGNFKGIVCIDVSLNKIKKTLADFNLGDSGFAFIIDQEGSVIYHPEYMRTSPIQGELLNTNIFKQQISEDYEKILSSMTYGEKGLLLYDKGSEKHLVSFEPINNLGWSIGIEVNKNDYVVGFKNLASKFWLAIILIIFMLLLMGVHLSLKITNPILTLAQDAKKIANGKFGETVKVTSKDEIGVLAESFNTMSRKIEEYTESIIRNKNQLETLFNSFSGIMMILGPNYQIRRINYKGLNIAKKSFKNDNIIGMFCYQVFNQSNCPCGDCPIINTLKTKAEYKSEILRDSEVYHLWSFPVYNSLGNIDEIVVHSRKVTEQVMLEKELIQAEKMAAIGQMSAGITHELKNPLAVIKGASYLLNSCSNSHKDEIVKEAIEEIDTNIIRAEKIIYNLLNFSRPSDEKIKKIEVRNLLEQVLLLEKTSIIKGNIDVIINLPNEPLYVFGKSSSIKHVFLNLITNSVQAMPKGGKLNINGKNLNNEKIEICFSDTGLGILEENLDKIFKPFFTTKQTGKGTGLGLWIVNKEIEKHGGTIKVQSNYKHGTTFVIILPSKERCDTNA</sequence>
<dbReference type="SUPFAM" id="SSF55874">
    <property type="entry name" value="ATPase domain of HSP90 chaperone/DNA topoisomerase II/histidine kinase"/>
    <property type="match status" value="1"/>
</dbReference>
<dbReference type="Gene3D" id="3.30.565.10">
    <property type="entry name" value="Histidine kinase-like ATPase, C-terminal domain"/>
    <property type="match status" value="1"/>
</dbReference>
<evidence type="ECO:0000256" key="9">
    <source>
        <dbReference type="ARBA" id="ARBA00022777"/>
    </source>
</evidence>
<evidence type="ECO:0000256" key="8">
    <source>
        <dbReference type="ARBA" id="ARBA00022741"/>
    </source>
</evidence>
<dbReference type="RefSeq" id="WP_039629636.1">
    <property type="nucleotide sequence ID" value="NZ_AYSO01000006.1"/>
</dbReference>
<dbReference type="InterPro" id="IPR003660">
    <property type="entry name" value="HAMP_dom"/>
</dbReference>
<organism evidence="17 18">
    <name type="scientific">Clostridium argentinense CDC 2741</name>
    <dbReference type="NCBI Taxonomy" id="1418104"/>
    <lineage>
        <taxon>Bacteria</taxon>
        <taxon>Bacillati</taxon>
        <taxon>Bacillota</taxon>
        <taxon>Clostridia</taxon>
        <taxon>Eubacteriales</taxon>
        <taxon>Clostridiaceae</taxon>
        <taxon>Clostridium</taxon>
    </lineage>
</organism>
<dbReference type="CDD" id="cd00082">
    <property type="entry name" value="HisKA"/>
    <property type="match status" value="1"/>
</dbReference>
<dbReference type="Pfam" id="PF02743">
    <property type="entry name" value="dCache_1"/>
    <property type="match status" value="1"/>
</dbReference>
<keyword evidence="6" id="KW-0808">Transferase</keyword>
<dbReference type="InterPro" id="IPR004358">
    <property type="entry name" value="Sig_transdc_His_kin-like_C"/>
</dbReference>
<name>A0A0C1R4Y9_9CLOT</name>
<evidence type="ECO:0000256" key="3">
    <source>
        <dbReference type="ARBA" id="ARBA00012438"/>
    </source>
</evidence>
<dbReference type="InterPro" id="IPR003661">
    <property type="entry name" value="HisK_dim/P_dom"/>
</dbReference>
<evidence type="ECO:0000256" key="4">
    <source>
        <dbReference type="ARBA" id="ARBA00022475"/>
    </source>
</evidence>
<protein>
    <recommendedName>
        <fullName evidence="3">histidine kinase</fullName>
        <ecNumber evidence="3">2.7.13.3</ecNumber>
    </recommendedName>
</protein>
<feature type="domain" description="HAMP" evidence="16">
    <location>
        <begin position="371"/>
        <end position="423"/>
    </location>
</feature>
<evidence type="ECO:0000256" key="2">
    <source>
        <dbReference type="ARBA" id="ARBA00004651"/>
    </source>
</evidence>
<evidence type="ECO:0000256" key="5">
    <source>
        <dbReference type="ARBA" id="ARBA00022553"/>
    </source>
</evidence>
<dbReference type="SUPFAM" id="SSF47384">
    <property type="entry name" value="Homodimeric domain of signal transducing histidine kinase"/>
    <property type="match status" value="1"/>
</dbReference>
<dbReference type="SMART" id="SM00387">
    <property type="entry name" value="HATPase_c"/>
    <property type="match status" value="1"/>
</dbReference>
<dbReference type="SUPFAM" id="SSF158472">
    <property type="entry name" value="HAMP domain-like"/>
    <property type="match status" value="1"/>
</dbReference>
<dbReference type="Gene3D" id="1.10.287.130">
    <property type="match status" value="1"/>
</dbReference>
<keyword evidence="9" id="KW-0418">Kinase</keyword>
<evidence type="ECO:0000256" key="7">
    <source>
        <dbReference type="ARBA" id="ARBA00022692"/>
    </source>
</evidence>
<dbReference type="PROSITE" id="PS50109">
    <property type="entry name" value="HIS_KIN"/>
    <property type="match status" value="1"/>
</dbReference>
<evidence type="ECO:0000313" key="17">
    <source>
        <dbReference type="EMBL" id="KIE48502.1"/>
    </source>
</evidence>
<keyword evidence="4" id="KW-1003">Cell membrane</keyword>
<keyword evidence="18" id="KW-1185">Reference proteome</keyword>
<dbReference type="CDD" id="cd12913">
    <property type="entry name" value="PDC1_MCP_like"/>
    <property type="match status" value="1"/>
</dbReference>
<keyword evidence="13 14" id="KW-0472">Membrane</keyword>
<dbReference type="InterPro" id="IPR036097">
    <property type="entry name" value="HisK_dim/P_sf"/>
</dbReference>
<dbReference type="GO" id="GO:0005524">
    <property type="term" value="F:ATP binding"/>
    <property type="evidence" value="ECO:0007669"/>
    <property type="project" value="UniProtKB-KW"/>
</dbReference>
<dbReference type="Pfam" id="PF00512">
    <property type="entry name" value="HisKA"/>
    <property type="match status" value="1"/>
</dbReference>
<keyword evidence="12" id="KW-0902">Two-component regulatory system</keyword>
<proteinExistence type="predicted"/>
<dbReference type="InterPro" id="IPR033479">
    <property type="entry name" value="dCache_1"/>
</dbReference>
<comment type="catalytic activity">
    <reaction evidence="1">
        <text>ATP + protein L-histidine = ADP + protein N-phospho-L-histidine.</text>
        <dbReference type="EC" id="2.7.13.3"/>
    </reaction>
</comment>
<dbReference type="GO" id="GO:0000155">
    <property type="term" value="F:phosphorelay sensor kinase activity"/>
    <property type="evidence" value="ECO:0007669"/>
    <property type="project" value="InterPro"/>
</dbReference>
<evidence type="ECO:0000256" key="13">
    <source>
        <dbReference type="ARBA" id="ARBA00023136"/>
    </source>
</evidence>
<feature type="transmembrane region" description="Helical" evidence="14">
    <location>
        <begin position="6"/>
        <end position="29"/>
    </location>
</feature>
<comment type="subcellular location">
    <subcellularLocation>
        <location evidence="2">Cell membrane</location>
        <topology evidence="2">Multi-pass membrane protein</topology>
    </subcellularLocation>
</comment>
<dbReference type="PANTHER" id="PTHR43065">
    <property type="entry name" value="SENSOR HISTIDINE KINASE"/>
    <property type="match status" value="1"/>
</dbReference>
<evidence type="ECO:0000313" key="18">
    <source>
        <dbReference type="Proteomes" id="UP000031366"/>
    </source>
</evidence>
<reference evidence="17 18" key="1">
    <citation type="journal article" date="2015" name="Infect. Genet. Evol.">
        <title>Genomic sequences of six botulinum neurotoxin-producing strains representing three clostridial species illustrate the mobility and diversity of botulinum neurotoxin genes.</title>
        <authorList>
            <person name="Smith T.J."/>
            <person name="Hill K.K."/>
            <person name="Xie G."/>
            <person name="Foley B.T."/>
            <person name="Williamson C.H."/>
            <person name="Foster J.T."/>
            <person name="Johnson S.L."/>
            <person name="Chertkov O."/>
            <person name="Teshima H."/>
            <person name="Gibbons H.S."/>
            <person name="Johnsky L.A."/>
            <person name="Karavis M.A."/>
            <person name="Smith L.A."/>
        </authorList>
    </citation>
    <scope>NUCLEOTIDE SEQUENCE [LARGE SCALE GENOMIC DNA]</scope>
    <source>
        <strain evidence="17 18">CDC 2741</strain>
    </source>
</reference>
<feature type="transmembrane region" description="Helical" evidence="14">
    <location>
        <begin position="351"/>
        <end position="371"/>
    </location>
</feature>
<evidence type="ECO:0000256" key="6">
    <source>
        <dbReference type="ARBA" id="ARBA00022679"/>
    </source>
</evidence>
<keyword evidence="7 14" id="KW-0812">Transmembrane</keyword>
<dbReference type="OrthoDB" id="9784397at2"/>
<dbReference type="SMART" id="SM00304">
    <property type="entry name" value="HAMP"/>
    <property type="match status" value="1"/>
</dbReference>
<dbReference type="Gene3D" id="3.30.450.20">
    <property type="entry name" value="PAS domain"/>
    <property type="match status" value="3"/>
</dbReference>
<evidence type="ECO:0000256" key="10">
    <source>
        <dbReference type="ARBA" id="ARBA00022840"/>
    </source>
</evidence>
<dbReference type="InterPro" id="IPR036890">
    <property type="entry name" value="HATPase_C_sf"/>
</dbReference>
<dbReference type="PROSITE" id="PS50885">
    <property type="entry name" value="HAMP"/>
    <property type="match status" value="1"/>
</dbReference>
<dbReference type="GO" id="GO:0005886">
    <property type="term" value="C:plasma membrane"/>
    <property type="evidence" value="ECO:0007669"/>
    <property type="project" value="UniProtKB-SubCell"/>
</dbReference>